<dbReference type="SUPFAM" id="SSF48452">
    <property type="entry name" value="TPR-like"/>
    <property type="match status" value="1"/>
</dbReference>
<dbReference type="Pfam" id="PF13432">
    <property type="entry name" value="TPR_16"/>
    <property type="match status" value="1"/>
</dbReference>
<dbReference type="PROSITE" id="PS50005">
    <property type="entry name" value="TPR"/>
    <property type="match status" value="2"/>
</dbReference>
<proteinExistence type="predicted"/>
<dbReference type="InterPro" id="IPR026634">
    <property type="entry name" value="TPST-like"/>
</dbReference>
<dbReference type="HOGENOM" id="CLU_017034_1_0_6"/>
<dbReference type="EMBL" id="DF952382">
    <property type="protein sequence ID" value="GAN45724.1"/>
    <property type="molecule type" value="Genomic_DNA"/>
</dbReference>
<dbReference type="SMART" id="SM00028">
    <property type="entry name" value="TPR"/>
    <property type="match status" value="5"/>
</dbReference>
<dbReference type="Pfam" id="PF13469">
    <property type="entry name" value="Sulfotransfer_3"/>
    <property type="match status" value="1"/>
</dbReference>
<dbReference type="PANTHER" id="PTHR12788">
    <property type="entry name" value="PROTEIN-TYROSINE SULFOTRANSFERASE 2"/>
    <property type="match status" value="1"/>
</dbReference>
<dbReference type="Gene3D" id="1.25.40.10">
    <property type="entry name" value="Tetratricopeptide repeat domain"/>
    <property type="match status" value="2"/>
</dbReference>
<reference evidence="3" key="1">
    <citation type="submission" date="2015-03" db="EMBL/GenBank/DDBJ databases">
        <title>Draft genome sequence of Mizugakiibacter sediminis skMP5.</title>
        <authorList>
            <person name="Watanabe T."/>
            <person name="Kojima H."/>
            <person name="Fukui M."/>
        </authorList>
    </citation>
    <scope>NUCLEOTIDE SEQUENCE</scope>
    <source>
        <strain evidence="3">SkMP5</strain>
    </source>
</reference>
<dbReference type="RefSeq" id="WP_062536615.1">
    <property type="nucleotide sequence ID" value="NZ_DF970192.1"/>
</dbReference>
<dbReference type="STRING" id="1475481.GCA_000953855_01502"/>
<dbReference type="GO" id="GO:0008476">
    <property type="term" value="F:protein-tyrosine sulfotransferase activity"/>
    <property type="evidence" value="ECO:0007669"/>
    <property type="project" value="InterPro"/>
</dbReference>
<feature type="repeat" description="TPR" evidence="2">
    <location>
        <begin position="114"/>
        <end position="147"/>
    </location>
</feature>
<evidence type="ECO:0000313" key="4">
    <source>
        <dbReference type="EMBL" id="GAP66172.1"/>
    </source>
</evidence>
<name>A0A0K8QP29_9GAMM</name>
<evidence type="ECO:0000313" key="5">
    <source>
        <dbReference type="Proteomes" id="UP000253740"/>
    </source>
</evidence>
<feature type="repeat" description="TPR" evidence="2">
    <location>
        <begin position="80"/>
        <end position="113"/>
    </location>
</feature>
<evidence type="ECO:0000313" key="3">
    <source>
        <dbReference type="EMBL" id="GAN45724.1"/>
    </source>
</evidence>
<dbReference type="EMBL" id="DF970192">
    <property type="protein sequence ID" value="GAP66172.1"/>
    <property type="molecule type" value="Genomic_DNA"/>
</dbReference>
<dbReference type="InterPro" id="IPR027417">
    <property type="entry name" value="P-loop_NTPase"/>
</dbReference>
<accession>A0A0K8QP29</accession>
<dbReference type="Gene3D" id="3.40.50.300">
    <property type="entry name" value="P-loop containing nucleotide triphosphate hydrolases"/>
    <property type="match status" value="1"/>
</dbReference>
<organism evidence="4">
    <name type="scientific">Mizugakiibacter sediminis</name>
    <dbReference type="NCBI Taxonomy" id="1475481"/>
    <lineage>
        <taxon>Bacteria</taxon>
        <taxon>Pseudomonadati</taxon>
        <taxon>Pseudomonadota</taxon>
        <taxon>Gammaproteobacteria</taxon>
        <taxon>Lysobacterales</taxon>
        <taxon>Rhodanobacteraceae</taxon>
        <taxon>Mizugakiibacter</taxon>
    </lineage>
</organism>
<dbReference type="Proteomes" id="UP000253740">
    <property type="component" value="Unassembled WGS sequence"/>
</dbReference>
<dbReference type="InterPro" id="IPR011990">
    <property type="entry name" value="TPR-like_helical_dom_sf"/>
</dbReference>
<dbReference type="OrthoDB" id="9766687at2"/>
<dbReference type="SUPFAM" id="SSF52540">
    <property type="entry name" value="P-loop containing nucleoside triphosphate hydrolases"/>
    <property type="match status" value="1"/>
</dbReference>
<dbReference type="PANTHER" id="PTHR12788:SF10">
    <property type="entry name" value="PROTEIN-TYROSINE SULFOTRANSFERASE"/>
    <property type="match status" value="1"/>
</dbReference>
<keyword evidence="2" id="KW-0802">TPR repeat</keyword>
<dbReference type="InterPro" id="IPR019734">
    <property type="entry name" value="TPR_rpt"/>
</dbReference>
<keyword evidence="5" id="KW-1185">Reference proteome</keyword>
<keyword evidence="1 3" id="KW-0808">Transferase</keyword>
<evidence type="ECO:0000256" key="1">
    <source>
        <dbReference type="ARBA" id="ARBA00022679"/>
    </source>
</evidence>
<dbReference type="AlphaFoldDB" id="A0A0K8QP29"/>
<reference evidence="4" key="2">
    <citation type="submission" date="2015-08" db="EMBL/GenBank/DDBJ databases">
        <title>Complete DNA Sequence of Pseudomonas syringae pv. actinidiae, the Causal Agent of Kiwifruit Canker Disease.</title>
        <authorList>
            <person name="Rikkerink E.H.A."/>
            <person name="Fineran P.C."/>
        </authorList>
    </citation>
    <scope>NUCLEOTIDE SEQUENCE</scope>
    <source>
        <strain evidence="4">SkMP5</strain>
    </source>
</reference>
<gene>
    <name evidence="3" type="ORF">MBSD_2276</name>
    <name evidence="4" type="ORF">MBSD_n1475</name>
</gene>
<sequence>MSSRLQGLSPAAARHVVAAAQALDAGRADAAGQYLAAALAAHPQHPEVLRLQAGWLSLRGQHAAAVEAMQRALAQRRQDPLYHNTLGSVLAAAGEFDRAVAALRRACELQPGLAIAWYNLGVMLIRCVRHDAAADALRRAVALAPDNALARTQLADMLRVGDRVEEAEREYRRVLAERPWTGMAWWGLADLKTLRFSADDVRGMQQALQDPRASDDDRIATGFALAKACDDEGRCADALAALQQAHALARRRQTWDASAHAAMVDAIQAAFAPPPAPAADAALGREVVFIAGLPRSGTTLVEQILASHSAVEGAGELPDLPLVLAEESHRRGKPYPQWAAEATPVDWERLGRRYLERTAHWRRRRAIFTDKLPNNWLHVGAIRAMLPAARIVCCRRDPLETCFSCYRQHLANNEYARTFADLAAYWRDYDRSVSHWSALHPSHVHVHGYEALLEDPAARIRALLDFCGLPFEEACLHFHRTRRDVRSPSATQVRQPLRRDTARAPRYGALLDPLRSALGMPPAPG</sequence>
<evidence type="ECO:0000256" key="2">
    <source>
        <dbReference type="PROSITE-ProRule" id="PRU00339"/>
    </source>
</evidence>
<protein>
    <submittedName>
        <fullName evidence="3">Sulfotransferase</fullName>
    </submittedName>
</protein>